<gene>
    <name evidence="1" type="ORF">F7D59_08045</name>
</gene>
<dbReference type="CDD" id="cd00085">
    <property type="entry name" value="HNHc"/>
    <property type="match status" value="1"/>
</dbReference>
<dbReference type="Gene3D" id="1.10.30.50">
    <property type="match status" value="1"/>
</dbReference>
<dbReference type="Proteomes" id="UP000420635">
    <property type="component" value="Unassembled WGS sequence"/>
</dbReference>
<protein>
    <submittedName>
        <fullName evidence="1">Uncharacterized protein</fullName>
    </submittedName>
</protein>
<evidence type="ECO:0000313" key="2">
    <source>
        <dbReference type="Proteomes" id="UP000420635"/>
    </source>
</evidence>
<evidence type="ECO:0000313" key="1">
    <source>
        <dbReference type="EMBL" id="MQN89798.1"/>
    </source>
</evidence>
<dbReference type="EMBL" id="VZBQ01000092">
    <property type="protein sequence ID" value="MQN89798.1"/>
    <property type="molecule type" value="Genomic_DNA"/>
</dbReference>
<dbReference type="RefSeq" id="WP_153113644.1">
    <property type="nucleotide sequence ID" value="NZ_JBNPLV010000012.1"/>
</dbReference>
<dbReference type="InterPro" id="IPR002711">
    <property type="entry name" value="HNH"/>
</dbReference>
<organism evidence="1 2">
    <name type="scientific">Segatella copri</name>
    <dbReference type="NCBI Taxonomy" id="165179"/>
    <lineage>
        <taxon>Bacteria</taxon>
        <taxon>Pseudomonadati</taxon>
        <taxon>Bacteroidota</taxon>
        <taxon>Bacteroidia</taxon>
        <taxon>Bacteroidales</taxon>
        <taxon>Prevotellaceae</taxon>
        <taxon>Segatella</taxon>
    </lineage>
</organism>
<sequence>MHKSDFTYEQLGRVFRSYLSERFDGDAKEVSLTVETAERIIPNTLNDYFGTKYESIYDITEIDDVEEFRRKIKTHPILKNLDMSVEPRYTEVLKWYRLFLKALNANTVPMPVYGEYDDTNHPSGTKATEPPVTPKPMVETTIYLEGEAGEAQPAELRKRNKILRQACINYYKALHGGHIFCECCGFDFTKAYDIDDEYIEIHHLKPFSQTEGEHPVNSQTDLVPLCANCHRMIHHGQGGKGNCMSLEELKRKYKGIRYKNE</sequence>
<dbReference type="InterPro" id="IPR003615">
    <property type="entry name" value="HNH_nuc"/>
</dbReference>
<proteinExistence type="predicted"/>
<name>A0A646HJG6_9BACT</name>
<dbReference type="GO" id="GO:0004519">
    <property type="term" value="F:endonuclease activity"/>
    <property type="evidence" value="ECO:0007669"/>
    <property type="project" value="InterPro"/>
</dbReference>
<accession>A0A646HJG6</accession>
<dbReference type="AlphaFoldDB" id="A0A646HJG6"/>
<dbReference type="GO" id="GO:0003676">
    <property type="term" value="F:nucleic acid binding"/>
    <property type="evidence" value="ECO:0007669"/>
    <property type="project" value="InterPro"/>
</dbReference>
<dbReference type="SMART" id="SM00507">
    <property type="entry name" value="HNHc"/>
    <property type="match status" value="1"/>
</dbReference>
<dbReference type="Pfam" id="PF01844">
    <property type="entry name" value="HNH"/>
    <property type="match status" value="1"/>
</dbReference>
<dbReference type="GO" id="GO:0008270">
    <property type="term" value="F:zinc ion binding"/>
    <property type="evidence" value="ECO:0007669"/>
    <property type="project" value="InterPro"/>
</dbReference>
<comment type="caution">
    <text evidence="1">The sequence shown here is derived from an EMBL/GenBank/DDBJ whole genome shotgun (WGS) entry which is preliminary data.</text>
</comment>
<reference evidence="2" key="1">
    <citation type="submission" date="2019-09" db="EMBL/GenBank/DDBJ databases">
        <title>Distinct polysaccharide growth profiles of human intestinal Prevotella copri isolates.</title>
        <authorList>
            <person name="Fehlner-Peach H."/>
            <person name="Magnabosco C."/>
            <person name="Raghavan V."/>
            <person name="Scher J.U."/>
            <person name="Tett A."/>
            <person name="Cox L.M."/>
            <person name="Gottsegen C."/>
            <person name="Watters A."/>
            <person name="Wiltshire- Gordon J.D."/>
            <person name="Segata N."/>
            <person name="Bonneau R."/>
            <person name="Littman D.R."/>
        </authorList>
    </citation>
    <scope>NUCLEOTIDE SEQUENCE [LARGE SCALE GENOMIC DNA]</scope>
    <source>
        <strain evidence="2">iP54</strain>
    </source>
</reference>